<reference evidence="2 3" key="1">
    <citation type="journal article" date="2021" name="Elife">
        <title>Chloroplast acquisition without the gene transfer in kleptoplastic sea slugs, Plakobranchus ocellatus.</title>
        <authorList>
            <person name="Maeda T."/>
            <person name="Takahashi S."/>
            <person name="Yoshida T."/>
            <person name="Shimamura S."/>
            <person name="Takaki Y."/>
            <person name="Nagai Y."/>
            <person name="Toyoda A."/>
            <person name="Suzuki Y."/>
            <person name="Arimoto A."/>
            <person name="Ishii H."/>
            <person name="Satoh N."/>
            <person name="Nishiyama T."/>
            <person name="Hasebe M."/>
            <person name="Maruyama T."/>
            <person name="Minagawa J."/>
            <person name="Obokata J."/>
            <person name="Shigenobu S."/>
        </authorList>
    </citation>
    <scope>NUCLEOTIDE SEQUENCE [LARGE SCALE GENOMIC DNA]</scope>
</reference>
<feature type="compositionally biased region" description="Basic and acidic residues" evidence="1">
    <location>
        <begin position="619"/>
        <end position="653"/>
    </location>
</feature>
<feature type="compositionally biased region" description="Polar residues" evidence="1">
    <location>
        <begin position="1439"/>
        <end position="1465"/>
    </location>
</feature>
<feature type="compositionally biased region" description="Basic and acidic residues" evidence="1">
    <location>
        <begin position="1275"/>
        <end position="1287"/>
    </location>
</feature>
<comment type="caution">
    <text evidence="2">The sequence shown here is derived from an EMBL/GenBank/DDBJ whole genome shotgun (WGS) entry which is preliminary data.</text>
</comment>
<evidence type="ECO:0000313" key="3">
    <source>
        <dbReference type="Proteomes" id="UP000735302"/>
    </source>
</evidence>
<feature type="region of interest" description="Disordered" evidence="1">
    <location>
        <begin position="1141"/>
        <end position="1229"/>
    </location>
</feature>
<feature type="compositionally biased region" description="Polar residues" evidence="1">
    <location>
        <begin position="64"/>
        <end position="75"/>
    </location>
</feature>
<feature type="compositionally biased region" description="Polar residues" evidence="1">
    <location>
        <begin position="1355"/>
        <end position="1364"/>
    </location>
</feature>
<feature type="compositionally biased region" description="Basic and acidic residues" evidence="1">
    <location>
        <begin position="1790"/>
        <end position="1803"/>
    </location>
</feature>
<feature type="region of interest" description="Disordered" evidence="1">
    <location>
        <begin position="507"/>
        <end position="542"/>
    </location>
</feature>
<feature type="compositionally biased region" description="Basic and acidic residues" evidence="1">
    <location>
        <begin position="663"/>
        <end position="690"/>
    </location>
</feature>
<sequence length="2122" mass="231662">MTFTPRDAKDVSALVAKKLELYMNVERREDRFDPQGYLRTTPKMKTLDLMYQMLDKAELDGKTKSSPRCRQSQSPGHKASDHRGKKASREKKKGPHDQHCDEDANVRHCNENERITEGAKSRKKDKQKIIRPKLINNSRRVVPRNEADRITRTVNKIFEEQDLDRLHVIHRYRPHSPDVASLTENGKVLGYTRHVGSALHGDHYVDFYLREGLQTGKADHSKRLQRLKEDKEKNDNRPSGKDSSSAKDQQLRQPRHDWATKSRMRDILSPLAPSSSCESVSSAGASGRRTSSSQRPVYTTFLSSTPMSSRASAGQALESHLGYKVLSRIEDGKRLGAVDGGRGEGDLSVGEKWEVGCCDEAGGARQCDDDNDIMGAGSVSARQESRADLASSEDYCKFSTGKNTSLGSESRHDEESGISKDPSGNEEDDDAASKTANDPIQLRDVQMNYKRYRSPDTGFVLSGLGAAEISPRGLGSLISARSTQSEPVKGSRHRSVRSRNRLPVEISPFPTTVSEDGSSTTRTITSSVESSTPRKALSYREPAFAERYKDKADSQTLEPIRAILETPEVPRLGLTSDLNDTNRSLFSNERVEDYTTAEQQVRQHPDTRASEGHVSSRAGEGDDRNKDGRAEDKDFPGMDPKTEVTVQREKTESEGSGQPDTKSVTENHLALEEDRIKKDDQRIMEAKTDHSSSSVGKLREIETDRQSETNHNIRQSNISNASQKSSSEHGAIINSQSRPSSEKGRGLEIERGEDEGRNTEFDRGHETGAASSGISHREKKKLLERGDDMSETFHEDIRLSQSARKRGQSQYHTTNKSERGLEREYFTPLANQAEQYIIPVDAQIEDSLLEASELNSRPSSASSSKASQASDAGSKRKKKSLRRFSKTSNASVPKKEAEARPTSAASKDGRGDDSLSIASASTTSQKNQATDKNDERERPASAKSYMSQKSSAAQCSVSSRGSVSGKDKPGNSQGYYMANVESVGRGLDDMSPCLASEKLVEDKNSMAVLNEGDNLPKYVNGFESKGFESIKTDMKNEEEQDRAEADLSCRRDSEADINIERRDREINNSTEMKYNQVQLREEQQIIHEVLPLLETKENQESGQVTLRCEQNLRENVEDVQLSHKEKGIKEDQPLYLISSLEGQPKSNDQDRVSPEQKVPTENSANAKLEKNRSPDDEVSTGSKAELSEPNQIESRGGKAEDGQRAAQPETPNKEGSPSMDVPLQEKAFIESGDTTEIVKAPVSACVSLEADTTVIDFRPSSASTAKSFTVVDHEAGTHESSVKEKQKIKPIQPSRIVEVTESEGSPTPGRDTHRAIYTNNEIIQRGYIFPQDSKDIKQLDDGGQVMDLAQINMESQVSEKSVSTHPGIKKQMFKSDLKSKTQEQGDCLEEKSKCVDSKMSSDMVNRDDLSQKSGNEVKSDDRSPSANSQKSGDKVLDNRPSSAASQKSVTDVQSGKRSQSATSQRSSEKIVLDNTPPPVACQESISKAKEVDRPSSAASQKSHEEKVLDNRPPSVVSQESSKKAKVVDRPSSSTSQKSNDKADIVDRPPSAISQKPNEKIVLDNTPPPVACQESNAKAKDVDRPPSATNQKPSEKIVLDNRPPSVDSQESSKKAKVVDRPPSAASQKSNEKIVLDNRPPSVASQVSSNKAKVDERPSSVASQNCNEKIALENKPPSSACQESSNKAEIVDRPSSAASQKSNEKIVFDNVPTPVACQESSGKVKEVDKPPSATSQKSSEKIALDNRPPSVASQESSKKAKVVDRPPSAASQKSNYKIVLDNRPPSVASQESSKKAKKSNEKVLLDNRPPSAASQKSSAKVVIDKRPPSVASVESSDKAKVVDRPPSAASQKSNEKTVPDNRPPSAASQKSNEKIVIDKGPPSVASQESSSKAKVIDRPASAASQKSNEKIVIDNRLPSVASQESSSKAKVIDRPPSAASQMSNEKIVLDNRPPSAAIEESSNKAKIVDGPPSAVSQKSNDKIVLDNTPPPVACQESSSKAKEVDRPPSAASQKSSEKIVLDNRPPSVASQELSKKAKVVDRPPSAASQKSNDKIVLDNRPPSVTSQESSNKAKVVDRPPSAASQKSNDKIVLDNRPPSVASQDLSNNAKVVDKPPSTAGEKSI</sequence>
<feature type="compositionally biased region" description="Basic and acidic residues" evidence="1">
    <location>
        <begin position="1373"/>
        <end position="1396"/>
    </location>
</feature>
<feature type="region of interest" description="Disordered" evidence="1">
    <location>
        <begin position="59"/>
        <end position="103"/>
    </location>
</feature>
<feature type="region of interest" description="Disordered" evidence="1">
    <location>
        <begin position="1275"/>
        <end position="1313"/>
    </location>
</feature>
<evidence type="ECO:0000256" key="1">
    <source>
        <dbReference type="SAM" id="MobiDB-lite"/>
    </source>
</evidence>
<feature type="compositionally biased region" description="Polar residues" evidence="1">
    <location>
        <begin position="2098"/>
        <end position="2107"/>
    </location>
</feature>
<proteinExistence type="predicted"/>
<feature type="compositionally biased region" description="Basic and acidic residues" evidence="1">
    <location>
        <begin position="1404"/>
        <end position="1423"/>
    </location>
</feature>
<keyword evidence="3" id="KW-1185">Reference proteome</keyword>
<feature type="compositionally biased region" description="Low complexity" evidence="1">
    <location>
        <begin position="851"/>
        <end position="872"/>
    </location>
</feature>
<feature type="compositionally biased region" description="Polar residues" evidence="1">
    <location>
        <begin position="241"/>
        <end position="252"/>
    </location>
</feature>
<dbReference type="Proteomes" id="UP000735302">
    <property type="component" value="Unassembled WGS sequence"/>
</dbReference>
<feature type="compositionally biased region" description="Polar residues" evidence="1">
    <location>
        <begin position="509"/>
        <end position="533"/>
    </location>
</feature>
<feature type="region of interest" description="Disordered" evidence="1">
    <location>
        <begin position="218"/>
        <end position="296"/>
    </location>
</feature>
<feature type="compositionally biased region" description="Polar residues" evidence="1">
    <location>
        <begin position="576"/>
        <end position="587"/>
    </location>
</feature>
<feature type="compositionally biased region" description="Basic and acidic residues" evidence="1">
    <location>
        <begin position="254"/>
        <end position="266"/>
    </location>
</feature>
<feature type="compositionally biased region" description="Basic and acidic residues" evidence="1">
    <location>
        <begin position="697"/>
        <end position="708"/>
    </location>
</feature>
<feature type="compositionally biased region" description="Polar residues" evidence="1">
    <location>
        <begin position="2060"/>
        <end position="2070"/>
    </location>
</feature>
<feature type="compositionally biased region" description="Basic and acidic residues" evidence="1">
    <location>
        <begin position="740"/>
        <end position="766"/>
    </location>
</feature>
<feature type="compositionally biased region" description="Basic and acidic residues" evidence="1">
    <location>
        <begin position="781"/>
        <end position="798"/>
    </location>
</feature>
<protein>
    <submittedName>
        <fullName evidence="2">Sericin 2</fullName>
    </submittedName>
</protein>
<feature type="region of interest" description="Disordered" evidence="1">
    <location>
        <begin position="1355"/>
        <end position="2122"/>
    </location>
</feature>
<accession>A0AAV4DW02</accession>
<feature type="region of interest" description="Disordered" evidence="1">
    <location>
        <begin position="369"/>
        <end position="448"/>
    </location>
</feature>
<feature type="compositionally biased region" description="Basic and acidic residues" evidence="1">
    <location>
        <begin position="1609"/>
        <end position="1618"/>
    </location>
</feature>
<feature type="compositionally biased region" description="Basic residues" evidence="1">
    <location>
        <begin position="875"/>
        <end position="885"/>
    </location>
</feature>
<dbReference type="EMBL" id="BLXT01008389">
    <property type="protein sequence ID" value="GFO48384.1"/>
    <property type="molecule type" value="Genomic_DNA"/>
</dbReference>
<feature type="compositionally biased region" description="Low complexity" evidence="1">
    <location>
        <begin position="715"/>
        <end position="725"/>
    </location>
</feature>
<organism evidence="2 3">
    <name type="scientific">Plakobranchus ocellatus</name>
    <dbReference type="NCBI Taxonomy" id="259542"/>
    <lineage>
        <taxon>Eukaryota</taxon>
        <taxon>Metazoa</taxon>
        <taxon>Spiralia</taxon>
        <taxon>Lophotrochozoa</taxon>
        <taxon>Mollusca</taxon>
        <taxon>Gastropoda</taxon>
        <taxon>Heterobranchia</taxon>
        <taxon>Euthyneura</taxon>
        <taxon>Panpulmonata</taxon>
        <taxon>Sacoglossa</taxon>
        <taxon>Placobranchoidea</taxon>
        <taxon>Plakobranchidae</taxon>
        <taxon>Plakobranchus</taxon>
    </lineage>
</organism>
<feature type="region of interest" description="Disordered" evidence="1">
    <location>
        <begin position="849"/>
        <end position="974"/>
    </location>
</feature>
<feature type="compositionally biased region" description="Low complexity" evidence="1">
    <location>
        <begin position="1809"/>
        <end position="1818"/>
    </location>
</feature>
<feature type="compositionally biased region" description="Polar residues" evidence="1">
    <location>
        <begin position="916"/>
        <end position="928"/>
    </location>
</feature>
<name>A0AAV4DW02_9GAST</name>
<feature type="compositionally biased region" description="Polar residues" evidence="1">
    <location>
        <begin position="1674"/>
        <end position="1685"/>
    </location>
</feature>
<evidence type="ECO:0000313" key="2">
    <source>
        <dbReference type="EMBL" id="GFO48384.1"/>
    </source>
</evidence>
<feature type="compositionally biased region" description="Basic and acidic residues" evidence="1">
    <location>
        <begin position="409"/>
        <end position="418"/>
    </location>
</feature>
<feature type="compositionally biased region" description="Polar residues" evidence="1">
    <location>
        <begin position="944"/>
        <end position="962"/>
    </location>
</feature>
<feature type="compositionally biased region" description="Basic and acidic residues" evidence="1">
    <location>
        <begin position="218"/>
        <end position="240"/>
    </location>
</feature>
<gene>
    <name evidence="2" type="ORF">PoB_007488900</name>
</gene>
<feature type="compositionally biased region" description="Basic and acidic residues" evidence="1">
    <location>
        <begin position="929"/>
        <end position="940"/>
    </location>
</feature>
<feature type="compositionally biased region" description="Low complexity" evidence="1">
    <location>
        <begin position="268"/>
        <end position="293"/>
    </location>
</feature>
<feature type="region of interest" description="Disordered" evidence="1">
    <location>
        <begin position="572"/>
        <end position="823"/>
    </location>
</feature>
<feature type="compositionally biased region" description="Basic and acidic residues" evidence="1">
    <location>
        <begin position="601"/>
        <end position="611"/>
    </location>
</feature>
<feature type="compositionally biased region" description="Basic residues" evidence="1">
    <location>
        <begin position="83"/>
        <end position="94"/>
    </location>
</feature>